<dbReference type="Proteomes" id="UP000053237">
    <property type="component" value="Unassembled WGS sequence"/>
</dbReference>
<dbReference type="InParanoid" id="A0A024FWJ5"/>
<dbReference type="AlphaFoldDB" id="A0A024FWJ5"/>
<reference evidence="1 2" key="1">
    <citation type="submission" date="2012-05" db="EMBL/GenBank/DDBJ databases">
        <title>Recombination and specialization in a pathogen metapopulation.</title>
        <authorList>
            <person name="Gardiner A."/>
            <person name="Kemen E."/>
            <person name="Schultz-Larsen T."/>
            <person name="MacLean D."/>
            <person name="Van Oosterhout C."/>
            <person name="Jones J.D.G."/>
        </authorList>
    </citation>
    <scope>NUCLEOTIDE SEQUENCE [LARGE SCALE GENOMIC DNA]</scope>
    <source>
        <strain evidence="1 2">Ac Nc2</strain>
    </source>
</reference>
<evidence type="ECO:0000313" key="1">
    <source>
        <dbReference type="EMBL" id="CCI11533.1"/>
    </source>
</evidence>
<gene>
    <name evidence="1" type="ORF">BN9_130860</name>
</gene>
<protein>
    <submittedName>
        <fullName evidence="1">Uncharacterized protein</fullName>
    </submittedName>
</protein>
<name>A0A024FWJ5_9STRA</name>
<proteinExistence type="predicted"/>
<comment type="caution">
    <text evidence="1">The sequence shown here is derived from an EMBL/GenBank/DDBJ whole genome shotgun (WGS) entry which is preliminary data.</text>
</comment>
<accession>A0A024FWJ5</accession>
<dbReference type="EMBL" id="CAIX01001171">
    <property type="protein sequence ID" value="CCI11533.1"/>
    <property type="molecule type" value="Genomic_DNA"/>
</dbReference>
<keyword evidence="2" id="KW-1185">Reference proteome</keyword>
<sequence>MEDLDFFPKKTDISETYLHSNNDFELLLCNIFEVHSTDFTSDLRTASAFCVGQGYSTAYLSCWLLLNQSFSSLWRERETTDTLQILLYFQPSCLRFMMISSQNRPVVLNMIRLAGVKSYITG</sequence>
<organism evidence="1 2">
    <name type="scientific">Albugo candida</name>
    <dbReference type="NCBI Taxonomy" id="65357"/>
    <lineage>
        <taxon>Eukaryota</taxon>
        <taxon>Sar</taxon>
        <taxon>Stramenopiles</taxon>
        <taxon>Oomycota</taxon>
        <taxon>Peronosporomycetes</taxon>
        <taxon>Albuginales</taxon>
        <taxon>Albuginaceae</taxon>
        <taxon>Albugo</taxon>
    </lineage>
</organism>
<evidence type="ECO:0000313" key="2">
    <source>
        <dbReference type="Proteomes" id="UP000053237"/>
    </source>
</evidence>